<dbReference type="InterPro" id="IPR041589">
    <property type="entry name" value="DNAH3_AAA_lid_1"/>
</dbReference>
<name>A0AAN0JZK2_AMPQE</name>
<reference evidence="2" key="2">
    <citation type="submission" date="2024-06" db="UniProtKB">
        <authorList>
            <consortium name="EnsemblMetazoa"/>
        </authorList>
    </citation>
    <scope>IDENTIFICATION</scope>
</reference>
<dbReference type="Pfam" id="PF17857">
    <property type="entry name" value="AAA_lid_1"/>
    <property type="match status" value="1"/>
</dbReference>
<proteinExistence type="predicted"/>
<dbReference type="GO" id="GO:0030286">
    <property type="term" value="C:dynein complex"/>
    <property type="evidence" value="ECO:0007669"/>
    <property type="project" value="InterPro"/>
</dbReference>
<dbReference type="EnsemblMetazoa" id="XM_020006794.1">
    <property type="protein sequence ID" value="XP_019862353.1"/>
    <property type="gene ID" value="LOC109590963"/>
</dbReference>
<keyword evidence="3" id="KW-1185">Reference proteome</keyword>
<dbReference type="GO" id="GO:0051959">
    <property type="term" value="F:dynein light intermediate chain binding"/>
    <property type="evidence" value="ECO:0007669"/>
    <property type="project" value="InterPro"/>
</dbReference>
<dbReference type="SUPFAM" id="SSF52540">
    <property type="entry name" value="P-loop containing nucleoside triphosphate hydrolases"/>
    <property type="match status" value="1"/>
</dbReference>
<dbReference type="Pfam" id="PF12775">
    <property type="entry name" value="AAA_7"/>
    <property type="match status" value="1"/>
</dbReference>
<evidence type="ECO:0000313" key="3">
    <source>
        <dbReference type="Proteomes" id="UP000007879"/>
    </source>
</evidence>
<dbReference type="AlphaFoldDB" id="A0AAN0JZK2"/>
<dbReference type="RefSeq" id="XP_019862353.1">
    <property type="nucleotide sequence ID" value="XM_020006794.1"/>
</dbReference>
<dbReference type="Gene3D" id="1.20.920.30">
    <property type="match status" value="1"/>
</dbReference>
<dbReference type="InterPro" id="IPR026983">
    <property type="entry name" value="DHC"/>
</dbReference>
<dbReference type="GO" id="GO:0045505">
    <property type="term" value="F:dynein intermediate chain binding"/>
    <property type="evidence" value="ECO:0007669"/>
    <property type="project" value="InterPro"/>
</dbReference>
<dbReference type="KEGG" id="aqu:109590963"/>
<dbReference type="Proteomes" id="UP000007879">
    <property type="component" value="Unassembled WGS sequence"/>
</dbReference>
<feature type="domain" description="Dynein heavy chain 3 AAA+ lid" evidence="1">
    <location>
        <begin position="105"/>
        <end position="188"/>
    </location>
</feature>
<evidence type="ECO:0000313" key="2">
    <source>
        <dbReference type="EnsemblMetazoa" id="XP_019862353.1"/>
    </source>
</evidence>
<dbReference type="Gene3D" id="3.40.50.300">
    <property type="entry name" value="P-loop containing nucleotide triphosphate hydrolases"/>
    <property type="match status" value="1"/>
</dbReference>
<dbReference type="GO" id="GO:0007018">
    <property type="term" value="P:microtubule-based movement"/>
    <property type="evidence" value="ECO:0007669"/>
    <property type="project" value="InterPro"/>
</dbReference>
<protein>
    <recommendedName>
        <fullName evidence="1">Dynein heavy chain 3 AAA+ lid domain-containing protein</fullName>
    </recommendedName>
</protein>
<evidence type="ECO:0000259" key="1">
    <source>
        <dbReference type="Pfam" id="PF17857"/>
    </source>
</evidence>
<organism evidence="2 3">
    <name type="scientific">Amphimedon queenslandica</name>
    <name type="common">Sponge</name>
    <dbReference type="NCBI Taxonomy" id="400682"/>
    <lineage>
        <taxon>Eukaryota</taxon>
        <taxon>Metazoa</taxon>
        <taxon>Porifera</taxon>
        <taxon>Demospongiae</taxon>
        <taxon>Heteroscleromorpha</taxon>
        <taxon>Haplosclerida</taxon>
        <taxon>Niphatidae</taxon>
        <taxon>Amphimedon</taxon>
    </lineage>
</organism>
<dbReference type="InterPro" id="IPR027417">
    <property type="entry name" value="P-loop_NTPase"/>
</dbReference>
<sequence length="207" mass="23699">MPQVDTYGTQQPIALLKLLLEKGGMYDRGKDLNWKTFKDIGFIAAMGKAGGGRNEVDPRFISLFSTFNVTFPSHESLFHIYSAILAGYLIPFNTKVQSLAKTLTTATLELYQRVVRDLPPTPSKFHYIFNLKDLSRIYHGLSLIKPDRFDDPPSLVRVWRNECHRVFYDRLTNNKDRNIVKVITIENIPLLASPTRDMIAQTNCEFS</sequence>
<dbReference type="PANTHER" id="PTHR22878">
    <property type="entry name" value="DYNEIN HEAVY CHAIN 6, AXONEMAL-LIKE-RELATED"/>
    <property type="match status" value="1"/>
</dbReference>
<reference evidence="3" key="1">
    <citation type="journal article" date="2010" name="Nature">
        <title>The Amphimedon queenslandica genome and the evolution of animal complexity.</title>
        <authorList>
            <person name="Srivastava M."/>
            <person name="Simakov O."/>
            <person name="Chapman J."/>
            <person name="Fahey B."/>
            <person name="Gauthier M.E."/>
            <person name="Mitros T."/>
            <person name="Richards G.S."/>
            <person name="Conaco C."/>
            <person name="Dacre M."/>
            <person name="Hellsten U."/>
            <person name="Larroux C."/>
            <person name="Putnam N.H."/>
            <person name="Stanke M."/>
            <person name="Adamska M."/>
            <person name="Darling A."/>
            <person name="Degnan S.M."/>
            <person name="Oakley T.H."/>
            <person name="Plachetzki D.C."/>
            <person name="Zhai Y."/>
            <person name="Adamski M."/>
            <person name="Calcino A."/>
            <person name="Cummins S.F."/>
            <person name="Goodstein D.M."/>
            <person name="Harris C."/>
            <person name="Jackson D.J."/>
            <person name="Leys S.P."/>
            <person name="Shu S."/>
            <person name="Woodcroft B.J."/>
            <person name="Vervoort M."/>
            <person name="Kosik K.S."/>
            <person name="Manning G."/>
            <person name="Degnan B.M."/>
            <person name="Rokhsar D.S."/>
        </authorList>
    </citation>
    <scope>NUCLEOTIDE SEQUENCE [LARGE SCALE GENOMIC DNA]</scope>
</reference>
<dbReference type="GeneID" id="109590963"/>
<accession>A0AAN0JZK2</accession>
<dbReference type="PANTHER" id="PTHR22878:SF63">
    <property type="entry name" value="DYNEIN AXONEMAL HEAVY CHAIN 10"/>
    <property type="match status" value="1"/>
</dbReference>